<dbReference type="InterPro" id="IPR002560">
    <property type="entry name" value="Transposase_DDE"/>
</dbReference>
<feature type="compositionally biased region" description="Basic and acidic residues" evidence="1">
    <location>
        <begin position="66"/>
        <end position="76"/>
    </location>
</feature>
<feature type="domain" description="Transposase IS204/IS1001/IS1096/IS1165 DDE" evidence="2">
    <location>
        <begin position="13"/>
        <end position="82"/>
    </location>
</feature>
<evidence type="ECO:0000256" key="1">
    <source>
        <dbReference type="SAM" id="MobiDB-lite"/>
    </source>
</evidence>
<keyword evidence="4" id="KW-1185">Reference proteome</keyword>
<reference evidence="3 4" key="1">
    <citation type="submission" date="2020-08" db="EMBL/GenBank/DDBJ databases">
        <title>Genomic Encyclopedia of Type Strains, Phase IV (KMG-IV): sequencing the most valuable type-strain genomes for metagenomic binning, comparative biology and taxonomic classification.</title>
        <authorList>
            <person name="Goeker M."/>
        </authorList>
    </citation>
    <scope>NUCLEOTIDE SEQUENCE [LARGE SCALE GENOMIC DNA]</scope>
    <source>
        <strain evidence="3 4">DSM 27939</strain>
    </source>
</reference>
<comment type="caution">
    <text evidence="3">The sequence shown here is derived from an EMBL/GenBank/DDBJ whole genome shotgun (WGS) entry which is preliminary data.</text>
</comment>
<dbReference type="EMBL" id="JACHFL010000010">
    <property type="protein sequence ID" value="MBB5364399.1"/>
    <property type="molecule type" value="Genomic_DNA"/>
</dbReference>
<name>A0A7W8JWF8_9DEIO</name>
<protein>
    <submittedName>
        <fullName evidence="3">Transposase</fullName>
    </submittedName>
</protein>
<evidence type="ECO:0000313" key="3">
    <source>
        <dbReference type="EMBL" id="MBB5364399.1"/>
    </source>
</evidence>
<gene>
    <name evidence="3" type="ORF">HNQ08_003511</name>
</gene>
<proteinExistence type="predicted"/>
<dbReference type="PANTHER" id="PTHR33498">
    <property type="entry name" value="TRANSPOSASE FOR INSERTION SEQUENCE ELEMENT IS1557"/>
    <property type="match status" value="1"/>
</dbReference>
<dbReference type="InterPro" id="IPR047951">
    <property type="entry name" value="Transpos_ISL3"/>
</dbReference>
<sequence>MALPPLDQAPRVIGIDDFAFKKGLRYGTVITNLETGRAIDLLPDRKAATVTLWLAQHPEIEVISRDRSTEYERASREGAPQAGGGLGPLARAEKLP</sequence>
<organism evidence="3 4">
    <name type="scientific">Deinococcus humi</name>
    <dbReference type="NCBI Taxonomy" id="662880"/>
    <lineage>
        <taxon>Bacteria</taxon>
        <taxon>Thermotogati</taxon>
        <taxon>Deinococcota</taxon>
        <taxon>Deinococci</taxon>
        <taxon>Deinococcales</taxon>
        <taxon>Deinococcaceae</taxon>
        <taxon>Deinococcus</taxon>
    </lineage>
</organism>
<dbReference type="AlphaFoldDB" id="A0A7W8JWF8"/>
<dbReference type="PANTHER" id="PTHR33498:SF1">
    <property type="entry name" value="TRANSPOSASE FOR INSERTION SEQUENCE ELEMENT IS1557"/>
    <property type="match status" value="1"/>
</dbReference>
<dbReference type="Proteomes" id="UP000552709">
    <property type="component" value="Unassembled WGS sequence"/>
</dbReference>
<evidence type="ECO:0000313" key="4">
    <source>
        <dbReference type="Proteomes" id="UP000552709"/>
    </source>
</evidence>
<feature type="region of interest" description="Disordered" evidence="1">
    <location>
        <begin position="66"/>
        <end position="96"/>
    </location>
</feature>
<evidence type="ECO:0000259" key="2">
    <source>
        <dbReference type="Pfam" id="PF01610"/>
    </source>
</evidence>
<accession>A0A7W8JWF8</accession>
<dbReference type="Pfam" id="PF01610">
    <property type="entry name" value="DDE_Tnp_ISL3"/>
    <property type="match status" value="1"/>
</dbReference>